<sequence>MSDVSVTPQRYRLTVIIYSLICIALLIGIYTGWYSQSDNEYALTPIATAPLQNGAEPNVTHITGTESGDTHQRDLLQQRIQDLEADLHALDARWSRLSREVSASDWTAQERAERVLEKINDEHSEARGFDAHLPQILALFGLGTAFADAFQANPHEWTFDEEQELLNSLLALEHLNSEHFESFSCYQSICEVSLQQIPSDDQAAIQSYFQSIIAPFRHDNDFKATISTSPENEQVRIFIGRGND</sequence>
<dbReference type="EMBL" id="VJWL01000002">
    <property type="protein sequence ID" value="TRW48662.1"/>
    <property type="molecule type" value="Genomic_DNA"/>
</dbReference>
<gene>
    <name evidence="3" type="ORF">FM042_06660</name>
</gene>
<comment type="caution">
    <text evidence="3">The sequence shown here is derived from an EMBL/GenBank/DDBJ whole genome shotgun (WGS) entry which is preliminary data.</text>
</comment>
<evidence type="ECO:0000313" key="3">
    <source>
        <dbReference type="EMBL" id="TRW48662.1"/>
    </source>
</evidence>
<dbReference type="AlphaFoldDB" id="A0A552X0T0"/>
<accession>A0A552X0T0</accession>
<evidence type="ECO:0000256" key="2">
    <source>
        <dbReference type="SAM" id="Phobius"/>
    </source>
</evidence>
<name>A0A552X0T0_9GAMM</name>
<keyword evidence="2" id="KW-0472">Membrane</keyword>
<keyword evidence="2" id="KW-0812">Transmembrane</keyword>
<keyword evidence="1" id="KW-0175">Coiled coil</keyword>
<organism evidence="3 4">
    <name type="scientific">Aliidiomarina halalkaliphila</name>
    <dbReference type="NCBI Taxonomy" id="2593535"/>
    <lineage>
        <taxon>Bacteria</taxon>
        <taxon>Pseudomonadati</taxon>
        <taxon>Pseudomonadota</taxon>
        <taxon>Gammaproteobacteria</taxon>
        <taxon>Alteromonadales</taxon>
        <taxon>Idiomarinaceae</taxon>
        <taxon>Aliidiomarina</taxon>
    </lineage>
</organism>
<keyword evidence="2" id="KW-1133">Transmembrane helix</keyword>
<proteinExistence type="predicted"/>
<evidence type="ECO:0000313" key="4">
    <source>
        <dbReference type="Proteomes" id="UP000320359"/>
    </source>
</evidence>
<feature type="coiled-coil region" evidence="1">
    <location>
        <begin position="73"/>
        <end position="100"/>
    </location>
</feature>
<dbReference type="Proteomes" id="UP000320359">
    <property type="component" value="Unassembled WGS sequence"/>
</dbReference>
<dbReference type="RefSeq" id="WP_143235647.1">
    <property type="nucleotide sequence ID" value="NZ_VJWL01000002.1"/>
</dbReference>
<reference evidence="3 4" key="1">
    <citation type="submission" date="2019-07" db="EMBL/GenBank/DDBJ databases">
        <authorList>
            <person name="Yang M."/>
            <person name="Zhao D."/>
            <person name="Xiang H."/>
        </authorList>
    </citation>
    <scope>NUCLEOTIDE SEQUENCE [LARGE SCALE GENOMIC DNA]</scope>
    <source>
        <strain evidence="3 4">IM1326</strain>
    </source>
</reference>
<protein>
    <submittedName>
        <fullName evidence="3">Uncharacterized protein</fullName>
    </submittedName>
</protein>
<feature type="transmembrane region" description="Helical" evidence="2">
    <location>
        <begin position="12"/>
        <end position="33"/>
    </location>
</feature>
<evidence type="ECO:0000256" key="1">
    <source>
        <dbReference type="SAM" id="Coils"/>
    </source>
</evidence>
<keyword evidence="4" id="KW-1185">Reference proteome</keyword>